<dbReference type="RefSeq" id="WP_082055890.1">
    <property type="nucleotide sequence ID" value="NZ_CP047166.1"/>
</dbReference>
<feature type="domain" description="Transposase zinc-ribbon" evidence="1">
    <location>
        <begin position="32"/>
        <end position="76"/>
    </location>
</feature>
<evidence type="ECO:0000313" key="3">
    <source>
        <dbReference type="Proteomes" id="UP000596387"/>
    </source>
</evidence>
<evidence type="ECO:0000259" key="1">
    <source>
        <dbReference type="Pfam" id="PF12760"/>
    </source>
</evidence>
<name>A0ABX7F4X7_9RHOB</name>
<dbReference type="InterPro" id="IPR024442">
    <property type="entry name" value="Transposase_Zn_ribbon"/>
</dbReference>
<organism evidence="2 3">
    <name type="scientific">Ponticoccus alexandrii</name>
    <dbReference type="NCBI Taxonomy" id="1943633"/>
    <lineage>
        <taxon>Bacteria</taxon>
        <taxon>Pseudomonadati</taxon>
        <taxon>Pseudomonadota</taxon>
        <taxon>Alphaproteobacteria</taxon>
        <taxon>Rhodobacterales</taxon>
        <taxon>Roseobacteraceae</taxon>
        <taxon>Ponticoccus</taxon>
    </lineage>
</organism>
<sequence>MLKGVFSQTTRDHWKLLSTGLPEGGIESLFATEIECVERMEALLWPEGRDCPRCRSKKFWLIKERNLYECANCSHQFSPWSSTPMAKRKVGLKSCMLGAEFLIVTMAAGRTEIQTIQKFAKVTGLSYRPARDLRSSMCEELSKLFGGFWGGMVCVNEMDITHYVEDRLDALRAHYGFDVD</sequence>
<protein>
    <recommendedName>
        <fullName evidence="1">Transposase zinc-ribbon domain-containing protein</fullName>
    </recommendedName>
</protein>
<accession>A0ABX7F4X7</accession>
<dbReference type="EMBL" id="CP047166">
    <property type="protein sequence ID" value="QRF65539.1"/>
    <property type="molecule type" value="Genomic_DNA"/>
</dbReference>
<gene>
    <name evidence="2" type="ORF">GQA70_03920</name>
</gene>
<dbReference type="Proteomes" id="UP000596387">
    <property type="component" value="Chromosome"/>
</dbReference>
<dbReference type="Pfam" id="PF12760">
    <property type="entry name" value="Zn_ribbon_IS1595"/>
    <property type="match status" value="1"/>
</dbReference>
<keyword evidence="3" id="KW-1185">Reference proteome</keyword>
<evidence type="ECO:0000313" key="2">
    <source>
        <dbReference type="EMBL" id="QRF65539.1"/>
    </source>
</evidence>
<proteinExistence type="predicted"/>
<reference evidence="2 3" key="1">
    <citation type="submission" date="2019-12" db="EMBL/GenBank/DDBJ databases">
        <title>Complete Genome Sequence of a Quorum-Sensing Bacterium,Rhodobacteraceae bacterium C31, Isolated from a marine microalgae symbiotic bacteria.</title>
        <authorList>
            <person name="Zhang Y."/>
        </authorList>
    </citation>
    <scope>NUCLEOTIDE SEQUENCE [LARGE SCALE GENOMIC DNA]</scope>
    <source>
        <strain evidence="2 3">C31</strain>
    </source>
</reference>